<evidence type="ECO:0000256" key="1">
    <source>
        <dbReference type="ARBA" id="ARBA00004442"/>
    </source>
</evidence>
<keyword evidence="4" id="KW-0472">Membrane</keyword>
<comment type="caution">
    <text evidence="8">The sequence shown here is derived from an EMBL/GenBank/DDBJ whole genome shotgun (WGS) entry which is preliminary data.</text>
</comment>
<dbReference type="Pfam" id="PF07980">
    <property type="entry name" value="SusD_RagB"/>
    <property type="match status" value="1"/>
</dbReference>
<evidence type="ECO:0000259" key="6">
    <source>
        <dbReference type="Pfam" id="PF07980"/>
    </source>
</evidence>
<dbReference type="EMBL" id="JAZDQT010000001">
    <property type="protein sequence ID" value="MEE1944486.1"/>
    <property type="molecule type" value="Genomic_DNA"/>
</dbReference>
<dbReference type="Gene3D" id="1.25.40.390">
    <property type="match status" value="1"/>
</dbReference>
<comment type="subcellular location">
    <subcellularLocation>
        <location evidence="1">Cell outer membrane</location>
    </subcellularLocation>
</comment>
<keyword evidence="3" id="KW-0732">Signal</keyword>
<feature type="domain" description="RagB/SusD" evidence="6">
    <location>
        <begin position="306"/>
        <end position="568"/>
    </location>
</feature>
<organism evidence="8 9">
    <name type="scientific">Pedobacter albus</name>
    <dbReference type="NCBI Taxonomy" id="3113905"/>
    <lineage>
        <taxon>Bacteria</taxon>
        <taxon>Pseudomonadati</taxon>
        <taxon>Bacteroidota</taxon>
        <taxon>Sphingobacteriia</taxon>
        <taxon>Sphingobacteriales</taxon>
        <taxon>Sphingobacteriaceae</taxon>
        <taxon>Pedobacter</taxon>
    </lineage>
</organism>
<evidence type="ECO:0000256" key="2">
    <source>
        <dbReference type="ARBA" id="ARBA00006275"/>
    </source>
</evidence>
<dbReference type="SUPFAM" id="SSF48452">
    <property type="entry name" value="TPR-like"/>
    <property type="match status" value="1"/>
</dbReference>
<name>A0ABU7I5A0_9SPHI</name>
<evidence type="ECO:0000256" key="3">
    <source>
        <dbReference type="ARBA" id="ARBA00022729"/>
    </source>
</evidence>
<evidence type="ECO:0000256" key="4">
    <source>
        <dbReference type="ARBA" id="ARBA00023136"/>
    </source>
</evidence>
<dbReference type="InterPro" id="IPR012944">
    <property type="entry name" value="SusD_RagB_dom"/>
</dbReference>
<proteinExistence type="inferred from homology"/>
<comment type="similarity">
    <text evidence="2">Belongs to the SusD family.</text>
</comment>
<dbReference type="Pfam" id="PF14322">
    <property type="entry name" value="SusD-like_3"/>
    <property type="match status" value="1"/>
</dbReference>
<evidence type="ECO:0000259" key="7">
    <source>
        <dbReference type="Pfam" id="PF14322"/>
    </source>
</evidence>
<evidence type="ECO:0000256" key="5">
    <source>
        <dbReference type="ARBA" id="ARBA00023237"/>
    </source>
</evidence>
<keyword evidence="9" id="KW-1185">Reference proteome</keyword>
<sequence length="568" mass="62996">MKKLLIAALTVISLVGCSKIEDGPLERITENYAFDPTDKNGFYAEQFLNNIYSILPNGYNRIGGDLLDAATDDAMPSQIGGSIERFTTSSLSALTNPDDAWAKNYAGIRKVNIFLANIDVVPVPAKIPFWKAEARFLRAMFYFELVKRYGGVPLVGDVVLDAETPENFKRNSFEACINYIVSECDAIKNAVRPDPLAAGDYGRISNGVVLALKARTLLYAASPLYNGGNIGGSAEQKLYQGYASFDNERWNKAAQAALDLITPAKFKLEATYNNVFIVRKNDEVILGYLRNNSSDLETNNGPIGYALASANGRTSPTQDLVDAFGTIKGLPIATDVKSPTNATGYDAANPYVNRDPRLASTVLYNGVAWLSRPLQTYEGGLDKPNKNTTQTKTSYYLRKHLGNFATATLYNAQPHNFPIFRYAEVMLNYAEAQNEYLASPDASVYKVLQDIRKRAGITAGTTPGYLYGLKSSGMTQAEMREAIRNERRIEMAFEEQRFWDLRRWKIAETALNTNLNGMIITRDPATSALTYQKAVVGKITFANPKMYFYPIPYSELTKNTNLIQNTGW</sequence>
<dbReference type="RefSeq" id="WP_330106855.1">
    <property type="nucleotide sequence ID" value="NZ_JAZDQT010000001.1"/>
</dbReference>
<accession>A0ABU7I5A0</accession>
<gene>
    <name evidence="8" type="ORF">VRU48_05160</name>
</gene>
<reference evidence="8 9" key="1">
    <citation type="submission" date="2024-01" db="EMBL/GenBank/DDBJ databases">
        <title>Pedobacter sp. nov., isolated from fresh soil.</title>
        <authorList>
            <person name="Le N.T.T."/>
        </authorList>
    </citation>
    <scope>NUCLEOTIDE SEQUENCE [LARGE SCALE GENOMIC DNA]</scope>
    <source>
        <strain evidence="8 9">KR3-3</strain>
    </source>
</reference>
<feature type="domain" description="SusD-like N-terminal" evidence="7">
    <location>
        <begin position="95"/>
        <end position="186"/>
    </location>
</feature>
<evidence type="ECO:0000313" key="8">
    <source>
        <dbReference type="EMBL" id="MEE1944486.1"/>
    </source>
</evidence>
<protein>
    <submittedName>
        <fullName evidence="8">RagB/SusD family nutrient uptake outer membrane protein</fullName>
    </submittedName>
</protein>
<dbReference type="InterPro" id="IPR033985">
    <property type="entry name" value="SusD-like_N"/>
</dbReference>
<dbReference type="Proteomes" id="UP001336835">
    <property type="component" value="Unassembled WGS sequence"/>
</dbReference>
<dbReference type="PROSITE" id="PS51257">
    <property type="entry name" value="PROKAR_LIPOPROTEIN"/>
    <property type="match status" value="1"/>
</dbReference>
<dbReference type="InterPro" id="IPR011990">
    <property type="entry name" value="TPR-like_helical_dom_sf"/>
</dbReference>
<evidence type="ECO:0000313" key="9">
    <source>
        <dbReference type="Proteomes" id="UP001336835"/>
    </source>
</evidence>
<keyword evidence="5" id="KW-0998">Cell outer membrane</keyword>